<dbReference type="KEGG" id="nta:107808177"/>
<dbReference type="RefSeq" id="XP_016488159.1">
    <property type="nucleotide sequence ID" value="XM_016632673.1"/>
</dbReference>
<proteinExistence type="predicted"/>
<evidence type="ECO:0000256" key="1">
    <source>
        <dbReference type="SAM" id="MobiDB-lite"/>
    </source>
</evidence>
<feature type="compositionally biased region" description="Polar residues" evidence="1">
    <location>
        <begin position="69"/>
        <end position="78"/>
    </location>
</feature>
<organism evidence="2">
    <name type="scientific">Nicotiana tabacum</name>
    <name type="common">Common tobacco</name>
    <dbReference type="NCBI Taxonomy" id="4097"/>
    <lineage>
        <taxon>Eukaryota</taxon>
        <taxon>Viridiplantae</taxon>
        <taxon>Streptophyta</taxon>
        <taxon>Embryophyta</taxon>
        <taxon>Tracheophyta</taxon>
        <taxon>Spermatophyta</taxon>
        <taxon>Magnoliopsida</taxon>
        <taxon>eudicotyledons</taxon>
        <taxon>Gunneridae</taxon>
        <taxon>Pentapetalae</taxon>
        <taxon>asterids</taxon>
        <taxon>lamiids</taxon>
        <taxon>Solanales</taxon>
        <taxon>Solanaceae</taxon>
        <taxon>Nicotianoideae</taxon>
        <taxon>Nicotianeae</taxon>
        <taxon>Nicotiana</taxon>
    </lineage>
</organism>
<evidence type="ECO:0000313" key="2">
    <source>
        <dbReference type="RefSeq" id="XP_016488159.1"/>
    </source>
</evidence>
<reference evidence="2" key="1">
    <citation type="submission" date="2025-08" db="UniProtKB">
        <authorList>
            <consortium name="RefSeq"/>
        </authorList>
    </citation>
    <scope>IDENTIFICATION</scope>
</reference>
<sequence length="221" mass="23478">MAGYPINVGAMMSTNITLAVQKDKRSYPYPNFLTENFNDQKVEPRQYDTKSEEPTIVVIDSAAEPSTVAGPSTGTTDMPPSSSSRPSSPLSVPASSTYPLTVLRSSTQAAPQVKKMQKSQALKKSVDKLTTTVTKFASARDLPLDLLMETAPAVPTARAAPAVPEAPEAATGQSEEPVATAHTAEEIIQMLSNPVVPLQGDDEIQLEETEGAEDAMQAETT</sequence>
<dbReference type="AlphaFoldDB" id="A0A1S4BH02"/>
<feature type="region of interest" description="Disordered" evidence="1">
    <location>
        <begin position="33"/>
        <end position="95"/>
    </location>
</feature>
<feature type="region of interest" description="Disordered" evidence="1">
    <location>
        <begin position="195"/>
        <end position="221"/>
    </location>
</feature>
<accession>A0A1S4BH02</accession>
<name>A0A1S4BH02_TOBAC</name>
<protein>
    <submittedName>
        <fullName evidence="2">Uncharacterized protein</fullName>
    </submittedName>
</protein>
<gene>
    <name evidence="2" type="primary">LOC107808177</name>
</gene>
<feature type="compositionally biased region" description="Acidic residues" evidence="1">
    <location>
        <begin position="200"/>
        <end position="213"/>
    </location>
</feature>
<feature type="compositionally biased region" description="Basic and acidic residues" evidence="1">
    <location>
        <begin position="38"/>
        <end position="53"/>
    </location>
</feature>
<feature type="compositionally biased region" description="Low complexity" evidence="1">
    <location>
        <begin position="79"/>
        <end position="95"/>
    </location>
</feature>
<dbReference type="PaxDb" id="4097-A0A1S4BH02"/>